<sequence>MHRFLYFSPSPSPLSDLKTGVLQPNLRRRMVDLFEYHFCRWPLDASFRSLLETWLAYIQPWRAGNIGPRPLPNPTTTTTRIHVKWTTFMRENKHVYETFFRLTLLRFARMDFGRNVKNVYLIHRLCEVFNQDGFFDLLKKTSADTVANIDVNNVGSYLEGRDPLVKPQSFWTCQDTGSLVSNVVALIETELSMARSYLEDLRASERSLDWPQFLYSYFFQPSTELKAETLQQVLYKLARVDSEHLVMSSPDAPVVDCDEFPLVGDVLDMMSRLINFRCTSFFEQLYAKRGWVGKLAHHFLEAPTVKQVRVEEEQKDSASQREAFPRTSPPRISLRRFSSVRFLFHLSVFVLAVFLLFRWNPLYIFFMYVAVRILLSCVLCLLME</sequence>
<evidence type="ECO:0000256" key="1">
    <source>
        <dbReference type="ARBA" id="ARBA00004167"/>
    </source>
</evidence>
<keyword evidence="7" id="KW-1185">Reference proteome</keyword>
<keyword evidence="3 5" id="KW-1133">Transmembrane helix</keyword>
<protein>
    <submittedName>
        <fullName evidence="8">Sphingomyelin phosphodiesterase 4</fullName>
    </submittedName>
</protein>
<keyword evidence="4 5" id="KW-0472">Membrane</keyword>
<evidence type="ECO:0000256" key="3">
    <source>
        <dbReference type="ARBA" id="ARBA00022989"/>
    </source>
</evidence>
<dbReference type="PANTHER" id="PTHR12988:SF6">
    <property type="entry name" value="SPHINGOMYELIN PHOSPHODIESTERASE 4"/>
    <property type="match status" value="1"/>
</dbReference>
<dbReference type="Pfam" id="PF14724">
    <property type="entry name" value="mit_SMPDase"/>
    <property type="match status" value="2"/>
</dbReference>
<dbReference type="PANTHER" id="PTHR12988">
    <property type="entry name" value="SPHINGOMYELIN PHOSPHODIESTERASE 4"/>
    <property type="match status" value="1"/>
</dbReference>
<evidence type="ECO:0000256" key="2">
    <source>
        <dbReference type="ARBA" id="ARBA00022692"/>
    </source>
</evidence>
<dbReference type="GO" id="GO:0006685">
    <property type="term" value="P:sphingomyelin catabolic process"/>
    <property type="evidence" value="ECO:0007669"/>
    <property type="project" value="TreeGrafter"/>
</dbReference>
<proteinExistence type="predicted"/>
<organism evidence="8">
    <name type="scientific">Soboliphyme baturini</name>
    <dbReference type="NCBI Taxonomy" id="241478"/>
    <lineage>
        <taxon>Eukaryota</taxon>
        <taxon>Metazoa</taxon>
        <taxon>Ecdysozoa</taxon>
        <taxon>Nematoda</taxon>
        <taxon>Enoplea</taxon>
        <taxon>Dorylaimia</taxon>
        <taxon>Dioctophymatida</taxon>
        <taxon>Dioctophymatoidea</taxon>
        <taxon>Soboliphymatidae</taxon>
        <taxon>Soboliphyme</taxon>
    </lineage>
</organism>
<name>A0A183J5G6_9BILA</name>
<evidence type="ECO:0000313" key="8">
    <source>
        <dbReference type="WBParaSite" id="SBAD_0001149301-mRNA-1"/>
    </source>
</evidence>
<dbReference type="GO" id="GO:0050290">
    <property type="term" value="F:sphingomyelin phosphodiesterase D activity"/>
    <property type="evidence" value="ECO:0007669"/>
    <property type="project" value="InterPro"/>
</dbReference>
<evidence type="ECO:0000256" key="5">
    <source>
        <dbReference type="SAM" id="Phobius"/>
    </source>
</evidence>
<dbReference type="AlphaFoldDB" id="A0A183J5G6"/>
<keyword evidence="2 5" id="KW-0812">Transmembrane</keyword>
<gene>
    <name evidence="6" type="ORF">SBAD_LOCUS11114</name>
</gene>
<feature type="transmembrane region" description="Helical" evidence="5">
    <location>
        <begin position="363"/>
        <end position="383"/>
    </location>
</feature>
<comment type="subcellular location">
    <subcellularLocation>
        <location evidence="1">Membrane</location>
        <topology evidence="1">Single-pass membrane protein</topology>
    </subcellularLocation>
</comment>
<dbReference type="GO" id="GO:0016020">
    <property type="term" value="C:membrane"/>
    <property type="evidence" value="ECO:0007669"/>
    <property type="project" value="UniProtKB-SubCell"/>
</dbReference>
<reference evidence="6 7" key="2">
    <citation type="submission" date="2018-11" db="EMBL/GenBank/DDBJ databases">
        <authorList>
            <consortium name="Pathogen Informatics"/>
        </authorList>
    </citation>
    <scope>NUCLEOTIDE SEQUENCE [LARGE SCALE GENOMIC DNA]</scope>
</reference>
<evidence type="ECO:0000313" key="7">
    <source>
        <dbReference type="Proteomes" id="UP000270296"/>
    </source>
</evidence>
<feature type="transmembrane region" description="Helical" evidence="5">
    <location>
        <begin position="340"/>
        <end position="357"/>
    </location>
</feature>
<accession>A0A183J5G6</accession>
<dbReference type="GO" id="GO:0046475">
    <property type="term" value="P:glycerophospholipid catabolic process"/>
    <property type="evidence" value="ECO:0007669"/>
    <property type="project" value="TreeGrafter"/>
</dbReference>
<evidence type="ECO:0000256" key="4">
    <source>
        <dbReference type="ARBA" id="ARBA00023136"/>
    </source>
</evidence>
<dbReference type="EMBL" id="UZAM01015100">
    <property type="protein sequence ID" value="VDP37246.1"/>
    <property type="molecule type" value="Genomic_DNA"/>
</dbReference>
<evidence type="ECO:0000313" key="6">
    <source>
        <dbReference type="EMBL" id="VDP37246.1"/>
    </source>
</evidence>
<dbReference type="OrthoDB" id="10251508at2759"/>
<reference evidence="8" key="1">
    <citation type="submission" date="2016-06" db="UniProtKB">
        <authorList>
            <consortium name="WormBaseParasite"/>
        </authorList>
    </citation>
    <scope>IDENTIFICATION</scope>
</reference>
<dbReference type="WBParaSite" id="SBAD_0001149301-mRNA-1">
    <property type="protein sequence ID" value="SBAD_0001149301-mRNA-1"/>
    <property type="gene ID" value="SBAD_0001149301"/>
</dbReference>
<dbReference type="GO" id="GO:0046513">
    <property type="term" value="P:ceramide biosynthetic process"/>
    <property type="evidence" value="ECO:0007669"/>
    <property type="project" value="TreeGrafter"/>
</dbReference>
<dbReference type="InterPro" id="IPR024129">
    <property type="entry name" value="Sphingomy_SMPD4"/>
</dbReference>
<dbReference type="Proteomes" id="UP000270296">
    <property type="component" value="Unassembled WGS sequence"/>
</dbReference>